<protein>
    <recommendedName>
        <fullName evidence="1">DUF4371 domain-containing protein</fullName>
    </recommendedName>
</protein>
<dbReference type="InterPro" id="IPR055298">
    <property type="entry name" value="AtLOH3-like"/>
</dbReference>
<dbReference type="InterPro" id="IPR025398">
    <property type="entry name" value="DUF4371"/>
</dbReference>
<evidence type="ECO:0000313" key="2">
    <source>
        <dbReference type="EMBL" id="KAG5612951.1"/>
    </source>
</evidence>
<evidence type="ECO:0000259" key="1">
    <source>
        <dbReference type="Pfam" id="PF14291"/>
    </source>
</evidence>
<evidence type="ECO:0000313" key="3">
    <source>
        <dbReference type="Proteomes" id="UP000824120"/>
    </source>
</evidence>
<accession>A0A9J5ZLE4</accession>
<organism evidence="2 3">
    <name type="scientific">Solanum commersonii</name>
    <name type="common">Commerson's wild potato</name>
    <name type="synonym">Commerson's nightshade</name>
    <dbReference type="NCBI Taxonomy" id="4109"/>
    <lineage>
        <taxon>Eukaryota</taxon>
        <taxon>Viridiplantae</taxon>
        <taxon>Streptophyta</taxon>
        <taxon>Embryophyta</taxon>
        <taxon>Tracheophyta</taxon>
        <taxon>Spermatophyta</taxon>
        <taxon>Magnoliopsida</taxon>
        <taxon>eudicotyledons</taxon>
        <taxon>Gunneridae</taxon>
        <taxon>Pentapetalae</taxon>
        <taxon>asterids</taxon>
        <taxon>lamiids</taxon>
        <taxon>Solanales</taxon>
        <taxon>Solanaceae</taxon>
        <taxon>Solanoideae</taxon>
        <taxon>Solaneae</taxon>
        <taxon>Solanum</taxon>
    </lineage>
</organism>
<sequence>MERLFDIVHVKNTSALSLKEAIVNLLSQHSLSLSYVRGQCYDGASNMQGDINGLKMLIKKESRSAYFIHCFAHQLQLTLVSVSKRCLQVGELVHLVSNIFNVLVASYKRMDDIENLKKTKNSRSF</sequence>
<dbReference type="AlphaFoldDB" id="A0A9J5ZLE4"/>
<dbReference type="Pfam" id="PF14291">
    <property type="entry name" value="DUF4371"/>
    <property type="match status" value="1"/>
</dbReference>
<proteinExistence type="predicted"/>
<dbReference type="EMBL" id="JACXVP010000004">
    <property type="protein sequence ID" value="KAG5612951.1"/>
    <property type="molecule type" value="Genomic_DNA"/>
</dbReference>
<reference evidence="2 3" key="1">
    <citation type="submission" date="2020-09" db="EMBL/GenBank/DDBJ databases">
        <title>De no assembly of potato wild relative species, Solanum commersonii.</title>
        <authorList>
            <person name="Cho K."/>
        </authorList>
    </citation>
    <scope>NUCLEOTIDE SEQUENCE [LARGE SCALE GENOMIC DNA]</scope>
    <source>
        <strain evidence="2">LZ3.2</strain>
        <tissue evidence="2">Leaf</tissue>
    </source>
</reference>
<name>A0A9J5ZLE4_SOLCO</name>
<keyword evidence="3" id="KW-1185">Reference proteome</keyword>
<comment type="caution">
    <text evidence="2">The sequence shown here is derived from an EMBL/GenBank/DDBJ whole genome shotgun (WGS) entry which is preliminary data.</text>
</comment>
<dbReference type="Proteomes" id="UP000824120">
    <property type="component" value="Chromosome 4"/>
</dbReference>
<gene>
    <name evidence="2" type="ORF">H5410_024232</name>
</gene>
<feature type="domain" description="DUF4371" evidence="1">
    <location>
        <begin position="2"/>
        <end position="53"/>
    </location>
</feature>
<dbReference type="PANTHER" id="PTHR11697:SF230">
    <property type="entry name" value="ZINC FINGER, MYM DOMAIN CONTAINING 1"/>
    <property type="match status" value="1"/>
</dbReference>
<dbReference type="OrthoDB" id="1295614at2759"/>
<dbReference type="PANTHER" id="PTHR11697">
    <property type="entry name" value="GENERAL TRANSCRIPTION FACTOR 2-RELATED ZINC FINGER PROTEIN"/>
    <property type="match status" value="1"/>
</dbReference>